<accession>A0A558BVJ6</accession>
<dbReference type="GO" id="GO:0055085">
    <property type="term" value="P:transmembrane transport"/>
    <property type="evidence" value="ECO:0007669"/>
    <property type="project" value="InterPro"/>
</dbReference>
<keyword evidence="10" id="KW-1185">Reference proteome</keyword>
<protein>
    <submittedName>
        <fullName evidence="9">ABC transporter permease</fullName>
    </submittedName>
</protein>
<dbReference type="Gene3D" id="1.10.3720.10">
    <property type="entry name" value="MetI-like"/>
    <property type="match status" value="1"/>
</dbReference>
<dbReference type="InterPro" id="IPR000515">
    <property type="entry name" value="MetI-like"/>
</dbReference>
<dbReference type="SUPFAM" id="SSF161098">
    <property type="entry name" value="MetI-like"/>
    <property type="match status" value="1"/>
</dbReference>
<feature type="transmembrane region" description="Helical" evidence="7">
    <location>
        <begin position="118"/>
        <end position="151"/>
    </location>
</feature>
<evidence type="ECO:0000256" key="7">
    <source>
        <dbReference type="RuleBase" id="RU363032"/>
    </source>
</evidence>
<dbReference type="GO" id="GO:0005886">
    <property type="term" value="C:plasma membrane"/>
    <property type="evidence" value="ECO:0007669"/>
    <property type="project" value="UniProtKB-SubCell"/>
</dbReference>
<feature type="transmembrane region" description="Helical" evidence="7">
    <location>
        <begin position="255"/>
        <end position="279"/>
    </location>
</feature>
<proteinExistence type="inferred from homology"/>
<keyword evidence="3" id="KW-1003">Cell membrane</keyword>
<name>A0A558BVJ6_9BACT</name>
<dbReference type="EMBL" id="VMRJ01000003">
    <property type="protein sequence ID" value="TVT40509.1"/>
    <property type="molecule type" value="Genomic_DNA"/>
</dbReference>
<comment type="similarity">
    <text evidence="7">Belongs to the binding-protein-dependent transport system permease family.</text>
</comment>
<comment type="subcellular location">
    <subcellularLocation>
        <location evidence="1 7">Cell membrane</location>
        <topology evidence="1 7">Multi-pass membrane protein</topology>
    </subcellularLocation>
</comment>
<evidence type="ECO:0000256" key="5">
    <source>
        <dbReference type="ARBA" id="ARBA00022989"/>
    </source>
</evidence>
<keyword evidence="2 7" id="KW-0813">Transport</keyword>
<sequence>MSQPVFRARATGFWFGVSWLLLVLGGGLLAPWLPLVFPPAVPDLQHIAEAPLWASSPTHWLGTDLQGRDVLTELLYGAWQVVSVSLPATLLATIVGALTGGAAGFWGNKGLRVSWAGWLAGAAAGWWALALPGRGPCSLALVGLAGLAWWYQRSHAAKPSGWPLPLDSLFQSALTLLGAVPRLVLVLVFAAGPALGTVQLVVLLVLVAWPEPASQVRAQMLRVRELSFVDAARAAGLAPTRVWYRHALPHACRPLLATAPLSLAGLIGLESTLAFLGVGRPPDVPSWGNLLGALQQEPSAWWILASAGGTLVLTLLALQQLAQQLGKRR</sequence>
<evidence type="ECO:0000256" key="1">
    <source>
        <dbReference type="ARBA" id="ARBA00004651"/>
    </source>
</evidence>
<dbReference type="CDD" id="cd06261">
    <property type="entry name" value="TM_PBP2"/>
    <property type="match status" value="1"/>
</dbReference>
<dbReference type="InterPro" id="IPR050366">
    <property type="entry name" value="BP-dependent_transpt_permease"/>
</dbReference>
<dbReference type="Proteomes" id="UP000317624">
    <property type="component" value="Unassembled WGS sequence"/>
</dbReference>
<dbReference type="InterPro" id="IPR035906">
    <property type="entry name" value="MetI-like_sf"/>
</dbReference>
<keyword evidence="6 7" id="KW-0472">Membrane</keyword>
<keyword evidence="5 7" id="KW-1133">Transmembrane helix</keyword>
<feature type="transmembrane region" description="Helical" evidence="7">
    <location>
        <begin position="84"/>
        <end position="106"/>
    </location>
</feature>
<reference evidence="9 10" key="1">
    <citation type="submission" date="2019-07" db="EMBL/GenBank/DDBJ databases">
        <title>Hymenobacter sp. straun FUR1 Genome sequencing and assembly.</title>
        <authorList>
            <person name="Chhetri G."/>
        </authorList>
    </citation>
    <scope>NUCLEOTIDE SEQUENCE [LARGE SCALE GENOMIC DNA]</scope>
    <source>
        <strain evidence="9 10">Fur1</strain>
    </source>
</reference>
<dbReference type="OrthoDB" id="9812701at2"/>
<evidence type="ECO:0000259" key="8">
    <source>
        <dbReference type="PROSITE" id="PS50928"/>
    </source>
</evidence>
<evidence type="ECO:0000256" key="6">
    <source>
        <dbReference type="ARBA" id="ARBA00023136"/>
    </source>
</evidence>
<evidence type="ECO:0000256" key="2">
    <source>
        <dbReference type="ARBA" id="ARBA00022448"/>
    </source>
</evidence>
<dbReference type="PANTHER" id="PTHR43386">
    <property type="entry name" value="OLIGOPEPTIDE TRANSPORT SYSTEM PERMEASE PROTEIN APPC"/>
    <property type="match status" value="1"/>
</dbReference>
<evidence type="ECO:0000313" key="9">
    <source>
        <dbReference type="EMBL" id="TVT40509.1"/>
    </source>
</evidence>
<gene>
    <name evidence="9" type="ORF">FNT36_13610</name>
</gene>
<dbReference type="Pfam" id="PF00528">
    <property type="entry name" value="BPD_transp_1"/>
    <property type="match status" value="1"/>
</dbReference>
<feature type="transmembrane region" description="Helical" evidence="7">
    <location>
        <begin position="12"/>
        <end position="33"/>
    </location>
</feature>
<dbReference type="RefSeq" id="WP_144848497.1">
    <property type="nucleotide sequence ID" value="NZ_VMRJ01000003.1"/>
</dbReference>
<evidence type="ECO:0000256" key="3">
    <source>
        <dbReference type="ARBA" id="ARBA00022475"/>
    </source>
</evidence>
<feature type="transmembrane region" description="Helical" evidence="7">
    <location>
        <begin position="183"/>
        <end position="209"/>
    </location>
</feature>
<keyword evidence="4 7" id="KW-0812">Transmembrane</keyword>
<comment type="caution">
    <text evidence="9">The sequence shown here is derived from an EMBL/GenBank/DDBJ whole genome shotgun (WGS) entry which is preliminary data.</text>
</comment>
<organism evidence="9 10">
    <name type="scientific">Hymenobacter setariae</name>
    <dbReference type="NCBI Taxonomy" id="2594794"/>
    <lineage>
        <taxon>Bacteria</taxon>
        <taxon>Pseudomonadati</taxon>
        <taxon>Bacteroidota</taxon>
        <taxon>Cytophagia</taxon>
        <taxon>Cytophagales</taxon>
        <taxon>Hymenobacteraceae</taxon>
        <taxon>Hymenobacter</taxon>
    </lineage>
</organism>
<evidence type="ECO:0000256" key="4">
    <source>
        <dbReference type="ARBA" id="ARBA00022692"/>
    </source>
</evidence>
<evidence type="ECO:0000313" key="10">
    <source>
        <dbReference type="Proteomes" id="UP000317624"/>
    </source>
</evidence>
<feature type="domain" description="ABC transmembrane type-1" evidence="8">
    <location>
        <begin position="78"/>
        <end position="322"/>
    </location>
</feature>
<dbReference type="PANTHER" id="PTHR43386:SF1">
    <property type="entry name" value="D,D-DIPEPTIDE TRANSPORT SYSTEM PERMEASE PROTEIN DDPC-RELATED"/>
    <property type="match status" value="1"/>
</dbReference>
<dbReference type="AlphaFoldDB" id="A0A558BVJ6"/>
<dbReference type="PROSITE" id="PS50928">
    <property type="entry name" value="ABC_TM1"/>
    <property type="match status" value="1"/>
</dbReference>
<feature type="transmembrane region" description="Helical" evidence="7">
    <location>
        <begin position="299"/>
        <end position="318"/>
    </location>
</feature>